<feature type="domain" description="NUP210 Ig-like" evidence="12">
    <location>
        <begin position="1391"/>
        <end position="1491"/>
    </location>
</feature>
<feature type="chain" id="PRO_5040285960" description="Nuclear pore membrane glycoprotein 210" evidence="11">
    <location>
        <begin position="26"/>
        <end position="1951"/>
    </location>
</feature>
<feature type="domain" description="NUP210 Ig-like" evidence="14">
    <location>
        <begin position="238"/>
        <end position="332"/>
    </location>
</feature>
<evidence type="ECO:0000259" key="15">
    <source>
        <dbReference type="Pfam" id="PF22967"/>
    </source>
</evidence>
<feature type="region of interest" description="Disordered" evidence="9">
    <location>
        <begin position="1860"/>
        <end position="1884"/>
    </location>
</feature>
<evidence type="ECO:0000256" key="4">
    <source>
        <dbReference type="ARBA" id="ARBA00022729"/>
    </source>
</evidence>
<feature type="compositionally biased region" description="Gly residues" evidence="9">
    <location>
        <begin position="1868"/>
        <end position="1877"/>
    </location>
</feature>
<evidence type="ECO:0000256" key="10">
    <source>
        <dbReference type="SAM" id="Phobius"/>
    </source>
</evidence>
<protein>
    <recommendedName>
        <fullName evidence="24">Nuclear pore membrane glycoprotein 210</fullName>
    </recommendedName>
</protein>
<accession>A0A9P0LNN8</accession>
<dbReference type="Pfam" id="PF24935">
    <property type="entry name" value="Ig_NUP210_6th"/>
    <property type="match status" value="1"/>
</dbReference>
<dbReference type="Pfam" id="PF22959">
    <property type="entry name" value="Ig_NUP210_15th"/>
    <property type="match status" value="1"/>
</dbReference>
<comment type="similarity">
    <text evidence="2">Belongs to the NUP210 family.</text>
</comment>
<proteinExistence type="inferred from homology"/>
<evidence type="ECO:0000259" key="12">
    <source>
        <dbReference type="Pfam" id="PF22959"/>
    </source>
</evidence>
<dbReference type="Pfam" id="PF26182">
    <property type="entry name" value="Ig_NUP210_5th"/>
    <property type="match status" value="1"/>
</dbReference>
<keyword evidence="6 10" id="KW-0472">Membrane</keyword>
<feature type="domain" description="NUP210 Ig-like" evidence="17">
    <location>
        <begin position="899"/>
        <end position="976"/>
    </location>
</feature>
<keyword evidence="23" id="KW-1185">Reference proteome</keyword>
<comment type="subcellular location">
    <subcellularLocation>
        <location evidence="1">Nucleus membrane</location>
        <topology evidence="1">Single-pass membrane protein</topology>
    </subcellularLocation>
</comment>
<evidence type="ECO:0000313" key="23">
    <source>
        <dbReference type="Proteomes" id="UP001152888"/>
    </source>
</evidence>
<feature type="signal peptide" evidence="11">
    <location>
        <begin position="1"/>
        <end position="25"/>
    </location>
</feature>
<evidence type="ECO:0000256" key="7">
    <source>
        <dbReference type="ARBA" id="ARBA00023180"/>
    </source>
</evidence>
<dbReference type="Pfam" id="PF22967">
    <property type="entry name" value="Ig_NUP210_1st"/>
    <property type="match status" value="1"/>
</dbReference>
<feature type="domain" description="NUP210 Ig-like" evidence="15">
    <location>
        <begin position="26"/>
        <end position="116"/>
    </location>
</feature>
<sequence>MAVSALRTLMIPIILFMFFGTCVRASKLNVPRVLLPIFNDFPMNFTLEATEGGCYKWTTTRNDIISLTQIDEHQELKCSVKVIVSTVTKEAARNIAVVLAEDHNTKQTLRCDIIVDVIHELSISTTTRELFMEEAPEDFEVKALDDQGNEFSTLEGIVFEWNIVSLGPKKDAVLRFITFRDSPYEAPHAIDALESQGKKGYAILLEGIKSGSAKVTVRLPHLEYKHVATNEVQLMVVANLLISPAEVYIMPGDTIPFKIFFLNGGRIEEIILPNAQYYLEAEDTSVAFSLKKSGNITGLKPGNTRIVLRDKNVGKDDPLMKLPAANLHVVQPSYIVVNVLPHKNWAILLGDHHDIAVEVYSETDHRIYIGGSVQVFIDVTPEFRVTSRSANGSWITGYGIKPAIASVKAVLDSVFSTQTGKIKFDKPIEATNDLLIYPRITVVPSEVILPWDPITRPKYEIDLQARGGDSKFMWVSSNNSIGLVSQAGHVQTVSNGFFEVSAVMLRNHHNRASAKFIIVPPSRMEIVEFVMETEVGNQVYLHVALYAEHEKDGVTIQLPFTQCQELPFHIKQSDAKFRQNKTSVLPPVGVSCANIAMTALEVGTTKVTVSYYIDGMELEDSATVSAYNQLVQVQPKRQIVLAVGTTINVVYSGGPRPMLGRASDHSKVVVSEDEKIATAVEITSAHQMPAEDYTVVRVLCKKIGETDIKLMISNTPLVSNCKAQTSTVTTRVTCGKPRRVTIKPLLQIADPSACPMDLNSGSAAVQSNDDVVLEVNVFDDCGQRFLNVSSLLFDWQIGGPKAKKESLVAKVKHKDGVFPRNLTVGDVPIGETFFQTVTPLVEIGTVSLNVTVVGYKTAVIKKYGIKTEWPVFTDDEDKDKNLPPITASLNLYLVGNAVIMPNHMNIFNHPGNKRIAHVKQGSGYFELALSADDIVLVKYLDTSREIEVVPVKSGELTLQLIDLCLVSKPATLTVSVVSIGMIRVEMVDKVEIGKCIKAIVRLYDDNDNLLDSIVPAMIDLRPEFDNKIGNIQTDNDNKGDWGPGEIHYIITGVEVGNTKLIFSVPGSDEDVTSAPMDLQVFQPMRLSPRNGTMLIGSVWQISVNGGPQPDANVFYKALNPKVIEVSERGVMTGKAFGVSRIFAQAIGIHPTTGQNVVYSEDTIEITVVQLKSIKIMSPLQRFIVGATVPFWVWGVPDISPIVLGSVMHPPIEFRWTVDDKLMVDLSGIFHPVGVFKRKPDRVAIKVQALQPGKTRLIVNATVPGFVVNIQNVDTVMLGAAIEIEVIQELILTNPKEVKGANLLLAPFSELQLMTNLDTSNSKITFTLLDSTYASTELLADKSHTNDAIVTLSSTGILKSYGVLGHTMLMVIAQDELGLKQKLAVTVEVKPIHYMNLIVLADWRIHSDSPTRTLPLGTAFQLKASFHDNIGQKFSAGPKELKIRTSRCDLVKVTESHEEASVWIYTKKEGHTMLKAWADGIQQTADYVKLNVEQAVRPILDHLTSGDVVCLWTPVVTSNNIPGTWRSSDQSLISINPALDIGFVGNKEGVVVLTHSLLQSAPITIPIYPVQEIELLDDPAMVLTNGEKYSVERIVLVLQSERSVGIKTNNLIQGWRCRTDVRKLVRPTGFRCFAEFSNKSLQVTLNHLFNITNSWVPETGQYACKLINLGVNGTDISVLKTNITIWATTTDFDTVSKKLNIKFLTGVYTDLEVQLSESTFLGELNVVGLPDVLDQITVYPADSSILYVDKGKRIDETTMRFQVQLIDYHWRLADMEDAMGVIVSSPITKQHIRVLVKVTGNIQRQVCGVGRSPLYVFLQNYRYTIATAVTMMTIFFLTFYFYSTYMRPVVNVNVQRRATMLSGSSSRDSGGGRQGGGPSLNVTPVPSPHRCAANYEASLLRGSPSPRSSGYDCGCGSPRTCAGSCGASREPIYGDASSFYSSPEVRRNRRGM</sequence>
<evidence type="ECO:0000256" key="5">
    <source>
        <dbReference type="ARBA" id="ARBA00022989"/>
    </source>
</evidence>
<evidence type="ECO:0000256" key="11">
    <source>
        <dbReference type="SAM" id="SignalP"/>
    </source>
</evidence>
<keyword evidence="8" id="KW-0539">Nucleus</keyword>
<dbReference type="Pfam" id="PF24902">
    <property type="entry name" value="Ig_NUP210_9th"/>
    <property type="match status" value="1"/>
</dbReference>
<evidence type="ECO:0000256" key="2">
    <source>
        <dbReference type="ARBA" id="ARBA00007313"/>
    </source>
</evidence>
<evidence type="ECO:0000256" key="8">
    <source>
        <dbReference type="ARBA" id="ARBA00023242"/>
    </source>
</evidence>
<evidence type="ECO:0000259" key="14">
    <source>
        <dbReference type="Pfam" id="PF22963"/>
    </source>
</evidence>
<keyword evidence="5 10" id="KW-1133">Transmembrane helix</keyword>
<reference evidence="22" key="1">
    <citation type="submission" date="2022-03" db="EMBL/GenBank/DDBJ databases">
        <authorList>
            <person name="Sayadi A."/>
        </authorList>
    </citation>
    <scope>NUCLEOTIDE SEQUENCE</scope>
</reference>
<feature type="domain" description="NUP210 fourth Ig-like" evidence="19">
    <location>
        <begin position="343"/>
        <end position="417"/>
    </location>
</feature>
<feature type="domain" description="NUP210 Ig-like" evidence="18">
    <location>
        <begin position="524"/>
        <end position="611"/>
    </location>
</feature>
<dbReference type="Pfam" id="PF22962">
    <property type="entry name" value="Ig_NUP210_7th"/>
    <property type="match status" value="1"/>
</dbReference>
<evidence type="ECO:0000259" key="20">
    <source>
        <dbReference type="Pfam" id="PF25354"/>
    </source>
</evidence>
<dbReference type="SUPFAM" id="SSF49373">
    <property type="entry name" value="Invasin/intimin cell-adhesion fragments"/>
    <property type="match status" value="1"/>
</dbReference>
<dbReference type="GO" id="GO:0005643">
    <property type="term" value="C:nuclear pore"/>
    <property type="evidence" value="ECO:0007669"/>
    <property type="project" value="TreeGrafter"/>
</dbReference>
<evidence type="ECO:0000259" key="21">
    <source>
        <dbReference type="Pfam" id="PF26181"/>
    </source>
</evidence>
<dbReference type="OrthoDB" id="361283at2759"/>
<feature type="transmembrane region" description="Helical" evidence="10">
    <location>
        <begin position="1820"/>
        <end position="1841"/>
    </location>
</feature>
<dbReference type="InterPro" id="IPR055098">
    <property type="entry name" value="Ig_NUP210_3rd"/>
</dbReference>
<dbReference type="InterPro" id="IPR055099">
    <property type="entry name" value="Ig_NUP210_7th"/>
</dbReference>
<feature type="domain" description="NUP210 Ig-like" evidence="21">
    <location>
        <begin position="1169"/>
        <end position="1268"/>
    </location>
</feature>
<feature type="domain" description="NUP210 Ig-like" evidence="16">
    <location>
        <begin position="125"/>
        <end position="229"/>
    </location>
</feature>
<evidence type="ECO:0000256" key="1">
    <source>
        <dbReference type="ARBA" id="ARBA00004590"/>
    </source>
</evidence>
<dbReference type="InterPro" id="IPR055094">
    <property type="entry name" value="NUP210_Ig15"/>
</dbReference>
<evidence type="ECO:0000259" key="17">
    <source>
        <dbReference type="Pfam" id="PF24902"/>
    </source>
</evidence>
<dbReference type="InterPro" id="IPR058779">
    <property type="entry name" value="Ig_NUP210_13th"/>
</dbReference>
<keyword evidence="7" id="KW-0325">Glycoprotein</keyword>
<evidence type="ECO:0000259" key="18">
    <source>
        <dbReference type="Pfam" id="PF24935"/>
    </source>
</evidence>
<dbReference type="InterPro" id="IPR008964">
    <property type="entry name" value="Invasin/intimin_cell_adhesion"/>
</dbReference>
<gene>
    <name evidence="22" type="ORF">ACAOBT_LOCUS23264</name>
</gene>
<dbReference type="GO" id="GO:0031965">
    <property type="term" value="C:nuclear membrane"/>
    <property type="evidence" value="ECO:0007669"/>
    <property type="project" value="UniProtKB-SubCell"/>
</dbReference>
<dbReference type="InterPro" id="IPR056898">
    <property type="entry name" value="Ig_NUP210_6th"/>
</dbReference>
<dbReference type="Pfam" id="PF22963">
    <property type="entry name" value="Ig_NUP210_3rd"/>
    <property type="match status" value="1"/>
</dbReference>
<evidence type="ECO:0000313" key="22">
    <source>
        <dbReference type="EMBL" id="CAH1996560.1"/>
    </source>
</evidence>
<dbReference type="InterPro" id="IPR045197">
    <property type="entry name" value="NUP210-like"/>
</dbReference>
<comment type="caution">
    <text evidence="22">The sequence shown here is derived from an EMBL/GenBank/DDBJ whole genome shotgun (WGS) entry which is preliminary data.</text>
</comment>
<keyword evidence="4 11" id="KW-0732">Signal</keyword>
<dbReference type="InterPro" id="IPR057586">
    <property type="entry name" value="Ig_NUP210_16th"/>
</dbReference>
<evidence type="ECO:0000256" key="3">
    <source>
        <dbReference type="ARBA" id="ARBA00022692"/>
    </source>
</evidence>
<dbReference type="Pfam" id="PF26181">
    <property type="entry name" value="Ig_NUP210_13th"/>
    <property type="match status" value="1"/>
</dbReference>
<dbReference type="Proteomes" id="UP001152888">
    <property type="component" value="Unassembled WGS sequence"/>
</dbReference>
<evidence type="ECO:0000256" key="9">
    <source>
        <dbReference type="SAM" id="MobiDB-lite"/>
    </source>
</evidence>
<organism evidence="22 23">
    <name type="scientific">Acanthoscelides obtectus</name>
    <name type="common">Bean weevil</name>
    <name type="synonym">Bruchus obtectus</name>
    <dbReference type="NCBI Taxonomy" id="200917"/>
    <lineage>
        <taxon>Eukaryota</taxon>
        <taxon>Metazoa</taxon>
        <taxon>Ecdysozoa</taxon>
        <taxon>Arthropoda</taxon>
        <taxon>Hexapoda</taxon>
        <taxon>Insecta</taxon>
        <taxon>Pterygota</taxon>
        <taxon>Neoptera</taxon>
        <taxon>Endopterygota</taxon>
        <taxon>Coleoptera</taxon>
        <taxon>Polyphaga</taxon>
        <taxon>Cucujiformia</taxon>
        <taxon>Chrysomeloidea</taxon>
        <taxon>Chrysomelidae</taxon>
        <taxon>Bruchinae</taxon>
        <taxon>Bruchini</taxon>
        <taxon>Acanthoscelides</taxon>
    </lineage>
</organism>
<evidence type="ECO:0000256" key="6">
    <source>
        <dbReference type="ARBA" id="ARBA00023136"/>
    </source>
</evidence>
<dbReference type="Pfam" id="PF24991">
    <property type="entry name" value="Ig_NUP210_4th"/>
    <property type="match status" value="1"/>
</dbReference>
<dbReference type="EMBL" id="CAKOFQ010007261">
    <property type="protein sequence ID" value="CAH1996560.1"/>
    <property type="molecule type" value="Genomic_DNA"/>
</dbReference>
<dbReference type="InterPro" id="IPR056897">
    <property type="entry name" value="Ig_NUP210_4th"/>
</dbReference>
<evidence type="ECO:0000259" key="13">
    <source>
        <dbReference type="Pfam" id="PF22962"/>
    </source>
</evidence>
<dbReference type="InterPro" id="IPR055097">
    <property type="entry name" value="Ig_NUP210_2nd"/>
</dbReference>
<evidence type="ECO:0008006" key="24">
    <source>
        <dbReference type="Google" id="ProtNLM"/>
    </source>
</evidence>
<dbReference type="PANTHER" id="PTHR23019:SF0">
    <property type="entry name" value="NUCLEAR PORE MEMBRANE GLYCOPROTEIN 210"/>
    <property type="match status" value="1"/>
</dbReference>
<dbReference type="Pfam" id="PF25354">
    <property type="entry name" value="Ig_NUP210_16th"/>
    <property type="match status" value="1"/>
</dbReference>
<feature type="domain" description="NUP210 Ig-like" evidence="20">
    <location>
        <begin position="1500"/>
        <end position="1556"/>
    </location>
</feature>
<dbReference type="Pfam" id="PF22969">
    <property type="entry name" value="Ig_NUP210_2nd"/>
    <property type="match status" value="1"/>
</dbReference>
<evidence type="ECO:0000259" key="19">
    <source>
        <dbReference type="Pfam" id="PF24991"/>
    </source>
</evidence>
<feature type="domain" description="NUP210 Ig-like" evidence="13">
    <location>
        <begin position="633"/>
        <end position="735"/>
    </location>
</feature>
<evidence type="ECO:0000259" key="16">
    <source>
        <dbReference type="Pfam" id="PF22969"/>
    </source>
</evidence>
<keyword evidence="3 10" id="KW-0812">Transmembrane</keyword>
<dbReference type="InterPro" id="IPR056899">
    <property type="entry name" value="Ig_NUP210_9th"/>
</dbReference>
<dbReference type="InterPro" id="IPR055096">
    <property type="entry name" value="Ig_NUP210_1st"/>
</dbReference>
<dbReference type="PANTHER" id="PTHR23019">
    <property type="entry name" value="NUCLEAR PORE MEMBRANE GLYCOPROTEIN GP210-RELATED"/>
    <property type="match status" value="1"/>
</dbReference>
<name>A0A9P0LNN8_ACAOB</name>